<dbReference type="EC" id="3.1.-.-" evidence="6"/>
<keyword evidence="9" id="KW-1185">Reference proteome</keyword>
<dbReference type="Pfam" id="PF01850">
    <property type="entry name" value="PIN"/>
    <property type="match status" value="1"/>
</dbReference>
<dbReference type="SUPFAM" id="SSF88723">
    <property type="entry name" value="PIN domain-like"/>
    <property type="match status" value="1"/>
</dbReference>
<feature type="binding site" evidence="6">
    <location>
        <position position="4"/>
    </location>
    <ligand>
        <name>Mg(2+)</name>
        <dbReference type="ChEBI" id="CHEBI:18420"/>
    </ligand>
</feature>
<evidence type="ECO:0000313" key="9">
    <source>
        <dbReference type="Proteomes" id="UP001146468"/>
    </source>
</evidence>
<feature type="binding site" evidence="6">
    <location>
        <position position="107"/>
    </location>
    <ligand>
        <name>Mg(2+)</name>
        <dbReference type="ChEBI" id="CHEBI:18420"/>
    </ligand>
</feature>
<name>A0A9X3RKE1_9CORY</name>
<keyword evidence="2 6" id="KW-0540">Nuclease</keyword>
<dbReference type="Proteomes" id="UP001146468">
    <property type="component" value="Unassembled WGS sequence"/>
</dbReference>
<dbReference type="AlphaFoldDB" id="A0A9X3RKE1"/>
<reference evidence="8" key="1">
    <citation type="submission" date="2022-02" db="EMBL/GenBank/DDBJ databases">
        <title>Corynebacterium sp. from urogenital microbiome.</title>
        <authorList>
            <person name="Cappelli E.A."/>
            <person name="Ribeiro T.G."/>
            <person name="Peixe L."/>
        </authorList>
    </citation>
    <scope>NUCLEOTIDE SEQUENCE</scope>
    <source>
        <strain evidence="8">C8Ua_172</strain>
    </source>
</reference>
<evidence type="ECO:0000256" key="3">
    <source>
        <dbReference type="ARBA" id="ARBA00022723"/>
    </source>
</evidence>
<evidence type="ECO:0000256" key="6">
    <source>
        <dbReference type="HAMAP-Rule" id="MF_00265"/>
    </source>
</evidence>
<organism evidence="8 9">
    <name type="scientific">Corynebacterium meitnerae</name>
    <dbReference type="NCBI Taxonomy" id="2913498"/>
    <lineage>
        <taxon>Bacteria</taxon>
        <taxon>Bacillati</taxon>
        <taxon>Actinomycetota</taxon>
        <taxon>Actinomycetes</taxon>
        <taxon>Mycobacteriales</taxon>
        <taxon>Corynebacteriaceae</taxon>
        <taxon>Corynebacterium</taxon>
    </lineage>
</organism>
<dbReference type="GO" id="GO:0090729">
    <property type="term" value="F:toxin activity"/>
    <property type="evidence" value="ECO:0007669"/>
    <property type="project" value="UniProtKB-KW"/>
</dbReference>
<evidence type="ECO:0000256" key="4">
    <source>
        <dbReference type="ARBA" id="ARBA00022801"/>
    </source>
</evidence>
<keyword evidence="1 6" id="KW-1277">Toxin-antitoxin system</keyword>
<dbReference type="InterPro" id="IPR006226">
    <property type="entry name" value="Mtu_PIN"/>
</dbReference>
<dbReference type="GO" id="GO:0045926">
    <property type="term" value="P:negative regulation of growth"/>
    <property type="evidence" value="ECO:0007669"/>
    <property type="project" value="UniProtKB-ARBA"/>
</dbReference>
<dbReference type="NCBIfam" id="TIGR00028">
    <property type="entry name" value="Mtu_PIN_fam"/>
    <property type="match status" value="1"/>
</dbReference>
<dbReference type="RefSeq" id="WP_269965236.1">
    <property type="nucleotide sequence ID" value="NZ_JAKMUS010000005.1"/>
</dbReference>
<dbReference type="InterPro" id="IPR029060">
    <property type="entry name" value="PIN-like_dom_sf"/>
</dbReference>
<dbReference type="EMBL" id="JAKMUS010000005">
    <property type="protein sequence ID" value="MCZ9293797.1"/>
    <property type="molecule type" value="Genomic_DNA"/>
</dbReference>
<dbReference type="HAMAP" id="MF_00265">
    <property type="entry name" value="VapC_Nob1"/>
    <property type="match status" value="1"/>
</dbReference>
<feature type="domain" description="PIN" evidence="7">
    <location>
        <begin position="1"/>
        <end position="132"/>
    </location>
</feature>
<dbReference type="InterPro" id="IPR022907">
    <property type="entry name" value="VapC_family"/>
</dbReference>
<keyword evidence="4 6" id="KW-0378">Hydrolase</keyword>
<keyword evidence="3 6" id="KW-0479">Metal-binding</keyword>
<comment type="cofactor">
    <cofactor evidence="6">
        <name>Mg(2+)</name>
        <dbReference type="ChEBI" id="CHEBI:18420"/>
    </cofactor>
</comment>
<proteinExistence type="inferred from homology"/>
<evidence type="ECO:0000313" key="8">
    <source>
        <dbReference type="EMBL" id="MCZ9293797.1"/>
    </source>
</evidence>
<comment type="function">
    <text evidence="6">Toxic component of a toxin-antitoxin (TA) system. An RNase.</text>
</comment>
<dbReference type="GO" id="GO:0016788">
    <property type="term" value="F:hydrolase activity, acting on ester bonds"/>
    <property type="evidence" value="ECO:0007669"/>
    <property type="project" value="InterPro"/>
</dbReference>
<dbReference type="InterPro" id="IPR002716">
    <property type="entry name" value="PIN_dom"/>
</dbReference>
<evidence type="ECO:0000256" key="1">
    <source>
        <dbReference type="ARBA" id="ARBA00022649"/>
    </source>
</evidence>
<dbReference type="Gene3D" id="3.40.50.1010">
    <property type="entry name" value="5'-nuclease"/>
    <property type="match status" value="1"/>
</dbReference>
<comment type="similarity">
    <text evidence="6">Belongs to the PINc/VapC protein family.</text>
</comment>
<evidence type="ECO:0000259" key="7">
    <source>
        <dbReference type="Pfam" id="PF01850"/>
    </source>
</evidence>
<gene>
    <name evidence="6" type="primary">vapC</name>
    <name evidence="8" type="ORF">L8U60_04770</name>
</gene>
<accession>A0A9X3RKE1</accession>
<evidence type="ECO:0000256" key="5">
    <source>
        <dbReference type="ARBA" id="ARBA00022842"/>
    </source>
</evidence>
<protein>
    <recommendedName>
        <fullName evidence="6">Ribonuclease VapC</fullName>
        <shortName evidence="6">RNase VapC</shortName>
        <ecNumber evidence="6">3.1.-.-</ecNumber>
    </recommendedName>
    <alternativeName>
        <fullName evidence="6">Toxin VapC</fullName>
    </alternativeName>
</protein>
<evidence type="ECO:0000256" key="2">
    <source>
        <dbReference type="ARBA" id="ARBA00022722"/>
    </source>
</evidence>
<dbReference type="GO" id="GO:0000287">
    <property type="term" value="F:magnesium ion binding"/>
    <property type="evidence" value="ECO:0007669"/>
    <property type="project" value="UniProtKB-UniRule"/>
</dbReference>
<keyword evidence="5 6" id="KW-0460">Magnesium</keyword>
<keyword evidence="6" id="KW-0800">Toxin</keyword>
<dbReference type="GO" id="GO:0004540">
    <property type="term" value="F:RNA nuclease activity"/>
    <property type="evidence" value="ECO:0007669"/>
    <property type="project" value="InterPro"/>
</dbReference>
<sequence length="146" mass="15776">MIVDANVLIYALGAPGAKQEPARAWLGDALNGDERVGLPWVSLLAFQRVTTNARIMKRPLSVDQAWGAIQTLISSDQVWIPEPGPRHAEILGRILRTSGATGNLVTDAHLAALAIEHGTEICSFDADFARFPDVRWFNPLHGNAGA</sequence>
<comment type="caution">
    <text evidence="8">The sequence shown here is derived from an EMBL/GenBank/DDBJ whole genome shotgun (WGS) entry which is preliminary data.</text>
</comment>